<evidence type="ECO:0000256" key="1">
    <source>
        <dbReference type="ARBA" id="ARBA00022741"/>
    </source>
</evidence>
<dbReference type="InterPro" id="IPR039383">
    <property type="entry name" value="FHIT"/>
</dbReference>
<feature type="domain" description="HIT" evidence="5">
    <location>
        <begin position="72"/>
        <end position="180"/>
    </location>
</feature>
<organism evidence="6 7">
    <name type="scientific">Corynebacterium lactis RW2-5</name>
    <dbReference type="NCBI Taxonomy" id="1408189"/>
    <lineage>
        <taxon>Bacteria</taxon>
        <taxon>Bacillati</taxon>
        <taxon>Actinomycetota</taxon>
        <taxon>Actinomycetes</taxon>
        <taxon>Mycobacteriales</taxon>
        <taxon>Corynebacteriaceae</taxon>
        <taxon>Corynebacterium</taxon>
    </lineage>
</organism>
<dbReference type="OrthoDB" id="9784774at2"/>
<evidence type="ECO:0000313" key="6">
    <source>
        <dbReference type="EMBL" id="ALA67315.1"/>
    </source>
</evidence>
<dbReference type="GO" id="GO:0016787">
    <property type="term" value="F:hydrolase activity"/>
    <property type="evidence" value="ECO:0007669"/>
    <property type="project" value="UniProtKB-KW"/>
</dbReference>
<dbReference type="Proteomes" id="UP000058446">
    <property type="component" value="Chromosome"/>
</dbReference>
<accession>A0A0K2GZV4</accession>
<proteinExistence type="predicted"/>
<sequence length="223" mass="24750">MCRLHGTARGAIAKGYVVESSKHTGASSESETQYVDRGYGEPDRLERLWAPYRMNYIVDRGVHVKAAPHNPFVELPSRSDEDALIVARGEFVYAILNLFPYNPGHMMVIPYREVANLEDLTAEESIELMQFAQHAIRTLKTVSRPHAINAGFNLGKASGGSVADHLHMHIVPRWTGDANFMTVIDGTKVLPQTLKATRQLLADGWREIAESDAEQASHQEGNS</sequence>
<dbReference type="KEGG" id="clw:CLAC_05835"/>
<dbReference type="PANTHER" id="PTHR42997">
    <property type="entry name" value="HIT FAMILY HYDROLASE"/>
    <property type="match status" value="1"/>
</dbReference>
<keyword evidence="7" id="KW-1185">Reference proteome</keyword>
<dbReference type="AlphaFoldDB" id="A0A0K2GZV4"/>
<feature type="active site" description="Tele-AMP-histidine intermediate" evidence="2">
    <location>
        <position position="167"/>
    </location>
</feature>
<keyword evidence="1" id="KW-0547">Nucleotide-binding</keyword>
<dbReference type="PROSITE" id="PS51084">
    <property type="entry name" value="HIT_2"/>
    <property type="match status" value="1"/>
</dbReference>
<dbReference type="InterPro" id="IPR036265">
    <property type="entry name" value="HIT-like_sf"/>
</dbReference>
<dbReference type="SUPFAM" id="SSF54197">
    <property type="entry name" value="HIT-like"/>
    <property type="match status" value="1"/>
</dbReference>
<evidence type="ECO:0000256" key="3">
    <source>
        <dbReference type="PIRSR" id="PIRSR639383-2"/>
    </source>
</evidence>
<dbReference type="PANTHER" id="PTHR42997:SF1">
    <property type="entry name" value="AP-4-A PHOSPHORYLASE"/>
    <property type="match status" value="1"/>
</dbReference>
<gene>
    <name evidence="6" type="ORF">CLAC_05835</name>
</gene>
<feature type="binding site" evidence="3">
    <location>
        <begin position="159"/>
        <end position="162"/>
    </location>
    <ligand>
        <name>substrate</name>
    </ligand>
</feature>
<evidence type="ECO:0000313" key="7">
    <source>
        <dbReference type="Proteomes" id="UP000058446"/>
    </source>
</evidence>
<feature type="binding site" evidence="3">
    <location>
        <position position="97"/>
    </location>
    <ligand>
        <name>substrate</name>
    </ligand>
</feature>
<protein>
    <submittedName>
        <fullName evidence="6">Diadenosine tetraphosphate hydrolase</fullName>
    </submittedName>
</protein>
<dbReference type="InterPro" id="IPR052908">
    <property type="entry name" value="AP-4-A_phosphorylase"/>
</dbReference>
<evidence type="ECO:0000259" key="5">
    <source>
        <dbReference type="PROSITE" id="PS51084"/>
    </source>
</evidence>
<evidence type="ECO:0000256" key="2">
    <source>
        <dbReference type="PIRSR" id="PIRSR639383-1"/>
    </source>
</evidence>
<name>A0A0K2GZV4_9CORY</name>
<dbReference type="EMBL" id="CP006841">
    <property type="protein sequence ID" value="ALA67315.1"/>
    <property type="molecule type" value="Genomic_DNA"/>
</dbReference>
<keyword evidence="6" id="KW-0378">Hydrolase</keyword>
<dbReference type="PATRIC" id="fig|1408189.4.peg.1157"/>
<dbReference type="InterPro" id="IPR011146">
    <property type="entry name" value="HIT-like"/>
</dbReference>
<dbReference type="Pfam" id="PF01230">
    <property type="entry name" value="HIT"/>
    <property type="match status" value="1"/>
</dbReference>
<feature type="binding site" evidence="3">
    <location>
        <position position="169"/>
    </location>
    <ligand>
        <name>substrate</name>
    </ligand>
</feature>
<dbReference type="CDD" id="cd01275">
    <property type="entry name" value="FHIT"/>
    <property type="match status" value="1"/>
</dbReference>
<dbReference type="GO" id="GO:0000166">
    <property type="term" value="F:nucleotide binding"/>
    <property type="evidence" value="ECO:0007669"/>
    <property type="project" value="UniProtKB-KW"/>
</dbReference>
<dbReference type="Gene3D" id="3.30.428.10">
    <property type="entry name" value="HIT-like"/>
    <property type="match status" value="1"/>
</dbReference>
<reference evidence="6 7" key="1">
    <citation type="submission" date="2013-10" db="EMBL/GenBank/DDBJ databases">
        <title>Complete genome sequence of Corynebacterium lactis DSM 45799(T), isolated from raw cow milk.</title>
        <authorList>
            <person name="Ruckert C."/>
            <person name="Albersmeier A."/>
            <person name="Lipski A."/>
            <person name="Kalinowski J."/>
        </authorList>
    </citation>
    <scope>NUCLEOTIDE SEQUENCE [LARGE SCALE GENOMIC DNA]</scope>
    <source>
        <strain evidence="6 7">RW2-5</strain>
    </source>
</reference>
<dbReference type="STRING" id="1408189.CLAC_05835"/>
<feature type="short sequence motif" description="Histidine triad motif" evidence="4">
    <location>
        <begin position="165"/>
        <end position="169"/>
    </location>
</feature>
<evidence type="ECO:0000256" key="4">
    <source>
        <dbReference type="PROSITE-ProRule" id="PRU00464"/>
    </source>
</evidence>